<dbReference type="Proteomes" id="UP000248706">
    <property type="component" value="Unassembled WGS sequence"/>
</dbReference>
<reference evidence="1 2" key="1">
    <citation type="submission" date="2016-08" db="EMBL/GenBank/DDBJ databases">
        <title>Analysis of Carbohydrate Active Enzymes in Thermogemmatispora T81 Reveals Carbohydrate Degradation Ability.</title>
        <authorList>
            <person name="Tomazini A."/>
            <person name="Lal S."/>
            <person name="Stott M."/>
            <person name="Henrissat B."/>
            <person name="Polikarpov I."/>
            <person name="Sparling R."/>
            <person name="Levin D.B."/>
        </authorList>
    </citation>
    <scope>NUCLEOTIDE SEQUENCE [LARGE SCALE GENOMIC DNA]</scope>
    <source>
        <strain evidence="1 2">T81</strain>
    </source>
</reference>
<gene>
    <name evidence="1" type="ORF">A4R35_10885</name>
</gene>
<comment type="caution">
    <text evidence="1">The sequence shown here is derived from an EMBL/GenBank/DDBJ whole genome shotgun (WGS) entry which is preliminary data.</text>
</comment>
<evidence type="ECO:0000313" key="2">
    <source>
        <dbReference type="Proteomes" id="UP000248706"/>
    </source>
</evidence>
<dbReference type="EMBL" id="MCIF01000002">
    <property type="protein sequence ID" value="RAQ96040.1"/>
    <property type="molecule type" value="Genomic_DNA"/>
</dbReference>
<name>A0A328VJT3_9CHLR</name>
<keyword evidence="2" id="KW-1185">Reference proteome</keyword>
<sequence length="73" mass="8343">MPVVHTSIHQGRMILCCVHVVTLSGMESDEPVCAVASCYLWPVGTRWLVRESRSSRVGRLELRRECRTGMFHE</sequence>
<protein>
    <submittedName>
        <fullName evidence="1">Uncharacterized protein</fullName>
    </submittedName>
</protein>
<proteinExistence type="predicted"/>
<accession>A0A328VJT3</accession>
<organism evidence="1 2">
    <name type="scientific">Thermogemmatispora tikiterensis</name>
    <dbReference type="NCBI Taxonomy" id="1825093"/>
    <lineage>
        <taxon>Bacteria</taxon>
        <taxon>Bacillati</taxon>
        <taxon>Chloroflexota</taxon>
        <taxon>Ktedonobacteria</taxon>
        <taxon>Thermogemmatisporales</taxon>
        <taxon>Thermogemmatisporaceae</taxon>
        <taxon>Thermogemmatispora</taxon>
    </lineage>
</organism>
<evidence type="ECO:0000313" key="1">
    <source>
        <dbReference type="EMBL" id="RAQ96040.1"/>
    </source>
</evidence>
<dbReference type="AlphaFoldDB" id="A0A328VJT3"/>